<name>A0AAD9KPZ9_RIDPI</name>
<feature type="region of interest" description="Disordered" evidence="1">
    <location>
        <begin position="1"/>
        <end position="26"/>
    </location>
</feature>
<feature type="non-terminal residue" evidence="2">
    <location>
        <position position="1"/>
    </location>
</feature>
<evidence type="ECO:0000256" key="1">
    <source>
        <dbReference type="SAM" id="MobiDB-lite"/>
    </source>
</evidence>
<gene>
    <name evidence="2" type="ORF">NP493_723g02005</name>
</gene>
<keyword evidence="3" id="KW-1185">Reference proteome</keyword>
<reference evidence="2" key="1">
    <citation type="journal article" date="2023" name="Mol. Biol. Evol.">
        <title>Third-Generation Sequencing Reveals the Adaptive Role of the Epigenome in Three Deep-Sea Polychaetes.</title>
        <authorList>
            <person name="Perez M."/>
            <person name="Aroh O."/>
            <person name="Sun Y."/>
            <person name="Lan Y."/>
            <person name="Juniper S.K."/>
            <person name="Young C.R."/>
            <person name="Angers B."/>
            <person name="Qian P.Y."/>
        </authorList>
    </citation>
    <scope>NUCLEOTIDE SEQUENCE</scope>
    <source>
        <strain evidence="2">R07B-5</strain>
    </source>
</reference>
<accession>A0AAD9KPZ9</accession>
<proteinExistence type="predicted"/>
<feature type="region of interest" description="Disordered" evidence="1">
    <location>
        <begin position="55"/>
        <end position="109"/>
    </location>
</feature>
<dbReference type="Proteomes" id="UP001209878">
    <property type="component" value="Unassembled WGS sequence"/>
</dbReference>
<sequence length="234" mass="25553">DTPRRPPVGTSANSKNEAEESKDDVVADVCTACVGRTGESYFRVKLLLHQPDLGSNIRSSEEQPPGQMDSSTDGERGTMPAARSHTGHSSKLGQVSELPHHNGESNWTTRSTLATQKLTMDMSYDSEIHANAGTIGVYRSDVGGNGLLYALTHTVKKTMLIRVGKMELYMTNYAGSNLYSHDKSLFALDKMYMGLNRVIHRYKSAHVSQGRVGTGLCSVCIDFSSTAIEAIYMK</sequence>
<comment type="caution">
    <text evidence="2">The sequence shown here is derived from an EMBL/GenBank/DDBJ whole genome shotgun (WGS) entry which is preliminary data.</text>
</comment>
<feature type="compositionally biased region" description="Basic and acidic residues" evidence="1">
    <location>
        <begin position="16"/>
        <end position="25"/>
    </location>
</feature>
<evidence type="ECO:0000313" key="3">
    <source>
        <dbReference type="Proteomes" id="UP001209878"/>
    </source>
</evidence>
<dbReference type="EMBL" id="JAODUO010000724">
    <property type="protein sequence ID" value="KAK2175549.1"/>
    <property type="molecule type" value="Genomic_DNA"/>
</dbReference>
<evidence type="ECO:0000313" key="2">
    <source>
        <dbReference type="EMBL" id="KAK2175549.1"/>
    </source>
</evidence>
<organism evidence="2 3">
    <name type="scientific">Ridgeia piscesae</name>
    <name type="common">Tubeworm</name>
    <dbReference type="NCBI Taxonomy" id="27915"/>
    <lineage>
        <taxon>Eukaryota</taxon>
        <taxon>Metazoa</taxon>
        <taxon>Spiralia</taxon>
        <taxon>Lophotrochozoa</taxon>
        <taxon>Annelida</taxon>
        <taxon>Polychaeta</taxon>
        <taxon>Sedentaria</taxon>
        <taxon>Canalipalpata</taxon>
        <taxon>Sabellida</taxon>
        <taxon>Siboglinidae</taxon>
        <taxon>Ridgeia</taxon>
    </lineage>
</organism>
<dbReference type="AlphaFoldDB" id="A0AAD9KPZ9"/>
<protein>
    <submittedName>
        <fullName evidence="2">Uncharacterized protein</fullName>
    </submittedName>
</protein>